<dbReference type="EMBL" id="JANJYJ010000001">
    <property type="protein sequence ID" value="KAK3229173.1"/>
    <property type="molecule type" value="Genomic_DNA"/>
</dbReference>
<dbReference type="Pfam" id="PF13456">
    <property type="entry name" value="RVT_3"/>
    <property type="match status" value="1"/>
</dbReference>
<dbReference type="GO" id="GO:0003676">
    <property type="term" value="F:nucleic acid binding"/>
    <property type="evidence" value="ECO:0007669"/>
    <property type="project" value="InterPro"/>
</dbReference>
<protein>
    <recommendedName>
        <fullName evidence="6">Reverse transcriptase domain-containing protein</fullName>
    </recommendedName>
</protein>
<dbReference type="CDD" id="cd06222">
    <property type="entry name" value="RNase_H_like"/>
    <property type="match status" value="1"/>
</dbReference>
<organism evidence="4 5">
    <name type="scientific">Dipteronia sinensis</name>
    <dbReference type="NCBI Taxonomy" id="43782"/>
    <lineage>
        <taxon>Eukaryota</taxon>
        <taxon>Viridiplantae</taxon>
        <taxon>Streptophyta</taxon>
        <taxon>Embryophyta</taxon>
        <taxon>Tracheophyta</taxon>
        <taxon>Spermatophyta</taxon>
        <taxon>Magnoliopsida</taxon>
        <taxon>eudicotyledons</taxon>
        <taxon>Gunneridae</taxon>
        <taxon>Pentapetalae</taxon>
        <taxon>rosids</taxon>
        <taxon>malvids</taxon>
        <taxon>Sapindales</taxon>
        <taxon>Sapindaceae</taxon>
        <taxon>Hippocastanoideae</taxon>
        <taxon>Acereae</taxon>
        <taxon>Dipteronia</taxon>
    </lineage>
</organism>
<evidence type="ECO:0000259" key="1">
    <source>
        <dbReference type="Pfam" id="PF00078"/>
    </source>
</evidence>
<dbReference type="PANTHER" id="PTHR33116">
    <property type="entry name" value="REVERSE TRANSCRIPTASE ZINC-BINDING DOMAIN-CONTAINING PROTEIN-RELATED-RELATED"/>
    <property type="match status" value="1"/>
</dbReference>
<feature type="domain" description="Reverse transcriptase" evidence="1">
    <location>
        <begin position="3"/>
        <end position="182"/>
    </location>
</feature>
<dbReference type="SUPFAM" id="SSF56672">
    <property type="entry name" value="DNA/RNA polymerases"/>
    <property type="match status" value="1"/>
</dbReference>
<dbReference type="InterPro" id="IPR026960">
    <property type="entry name" value="RVT-Znf"/>
</dbReference>
<feature type="domain" description="RNase H type-1" evidence="2">
    <location>
        <begin position="502"/>
        <end position="625"/>
    </location>
</feature>
<dbReference type="Gene3D" id="3.30.420.10">
    <property type="entry name" value="Ribonuclease H-like superfamily/Ribonuclease H"/>
    <property type="match status" value="1"/>
</dbReference>
<dbReference type="PANTHER" id="PTHR33116:SF75">
    <property type="entry name" value="RIBONUCLEASE H PROTEIN"/>
    <property type="match status" value="1"/>
</dbReference>
<name>A0AAE0B412_9ROSI</name>
<evidence type="ECO:0000259" key="3">
    <source>
        <dbReference type="Pfam" id="PF13966"/>
    </source>
</evidence>
<dbReference type="GO" id="GO:0004523">
    <property type="term" value="F:RNA-DNA hybrid ribonuclease activity"/>
    <property type="evidence" value="ECO:0007669"/>
    <property type="project" value="InterPro"/>
</dbReference>
<evidence type="ECO:0000259" key="2">
    <source>
        <dbReference type="Pfam" id="PF13456"/>
    </source>
</evidence>
<dbReference type="CDD" id="cd01650">
    <property type="entry name" value="RT_nLTR_like"/>
    <property type="match status" value="1"/>
</dbReference>
<evidence type="ECO:0008006" key="6">
    <source>
        <dbReference type="Google" id="ProtNLM"/>
    </source>
</evidence>
<feature type="domain" description="Reverse transcriptase zinc-binding" evidence="3">
    <location>
        <begin position="410"/>
        <end position="464"/>
    </location>
</feature>
<dbReference type="InterPro" id="IPR000477">
    <property type="entry name" value="RT_dom"/>
</dbReference>
<sequence>MAFVRNRQIIDGFVIAEEIIHKWKKDKEGGLLVKLDFKKAYDSIDHYLLDHMMEGMGFGFKWRNWMWNCISSPSLSVLGLNCLFRKAADLNMLRGVVFGNNEVHISHLQFADDIILFLQPNMDYLFNARRILKCFELVSGLRINFHKSCVVTVGRKGRGEEDWAACFKCKSASLHITYLGLPLGANFYALASWKLLIRRVENRLTPCKRKFINNSGHLVLIKGDGVEKRKLYLANWSTVCKSKVHEGLRIGRILDKNRSLLTKWLWRFGREDSSLWKRVLCAKYGVSVSSLCWDWWSPSSSSHFVKAIDRLLHEGSNSNRILKEGFQVIIGIKKEFGQWVDDKWTWKVQLRRQLFDWEREQWKCFLSFFNNIAIRRLFLETIEWSFDPNRIFTVRSFNKNLECLDSMEAMDQCDIWQGICPPKVEVFAWQLMRRRIPVKDVFLQFGFIVPSGLDCILCNSGSSEPLTSIMVDISARCIDAKKTKKTKLEGWMPPSLNSKKFNVDSSTKGASGPARMGGVLRDSNGKILCIFSSFLGVKDDNSAEIEAIHRAYFFCVSKGDLRDRRIAIVSDSKTTVSWVNEGDFGNLKHFNLIYDIHNMLNSLSNTIVLYNSRATNFFADLLAKMGPRRSGDFVQWGDV</sequence>
<dbReference type="InterPro" id="IPR043502">
    <property type="entry name" value="DNA/RNA_pol_sf"/>
</dbReference>
<evidence type="ECO:0000313" key="4">
    <source>
        <dbReference type="EMBL" id="KAK3229173.1"/>
    </source>
</evidence>
<accession>A0AAE0B412</accession>
<dbReference type="InterPro" id="IPR002156">
    <property type="entry name" value="RNaseH_domain"/>
</dbReference>
<keyword evidence="5" id="KW-1185">Reference proteome</keyword>
<dbReference type="InterPro" id="IPR036397">
    <property type="entry name" value="RNaseH_sf"/>
</dbReference>
<proteinExistence type="predicted"/>
<dbReference type="SUPFAM" id="SSF53098">
    <property type="entry name" value="Ribonuclease H-like"/>
    <property type="match status" value="1"/>
</dbReference>
<dbReference type="Pfam" id="PF00078">
    <property type="entry name" value="RVT_1"/>
    <property type="match status" value="1"/>
</dbReference>
<dbReference type="InterPro" id="IPR044730">
    <property type="entry name" value="RNase_H-like_dom_plant"/>
</dbReference>
<dbReference type="Proteomes" id="UP001281410">
    <property type="component" value="Unassembled WGS sequence"/>
</dbReference>
<dbReference type="AlphaFoldDB" id="A0AAE0B412"/>
<dbReference type="InterPro" id="IPR012337">
    <property type="entry name" value="RNaseH-like_sf"/>
</dbReference>
<evidence type="ECO:0000313" key="5">
    <source>
        <dbReference type="Proteomes" id="UP001281410"/>
    </source>
</evidence>
<comment type="caution">
    <text evidence="4">The sequence shown here is derived from an EMBL/GenBank/DDBJ whole genome shotgun (WGS) entry which is preliminary data.</text>
</comment>
<gene>
    <name evidence="4" type="ORF">Dsin_001054</name>
</gene>
<dbReference type="Pfam" id="PF13966">
    <property type="entry name" value="zf-RVT"/>
    <property type="match status" value="1"/>
</dbReference>
<reference evidence="4" key="1">
    <citation type="journal article" date="2023" name="Plant J.">
        <title>Genome sequences and population genomics provide insights into the demographic history, inbreeding, and mutation load of two 'living fossil' tree species of Dipteronia.</title>
        <authorList>
            <person name="Feng Y."/>
            <person name="Comes H.P."/>
            <person name="Chen J."/>
            <person name="Zhu S."/>
            <person name="Lu R."/>
            <person name="Zhang X."/>
            <person name="Li P."/>
            <person name="Qiu J."/>
            <person name="Olsen K.M."/>
            <person name="Qiu Y."/>
        </authorList>
    </citation>
    <scope>NUCLEOTIDE SEQUENCE</scope>
    <source>
        <strain evidence="4">NBL</strain>
    </source>
</reference>